<protein>
    <recommendedName>
        <fullName evidence="4">Sugar transporter</fullName>
    </recommendedName>
</protein>
<evidence type="ECO:0000313" key="2">
    <source>
        <dbReference type="EMBL" id="ROQ22483.1"/>
    </source>
</evidence>
<evidence type="ECO:0000256" key="1">
    <source>
        <dbReference type="SAM" id="Phobius"/>
    </source>
</evidence>
<dbReference type="RefSeq" id="WP_123422392.1">
    <property type="nucleotide sequence ID" value="NZ_RJUL01000010.1"/>
</dbReference>
<feature type="transmembrane region" description="Helical" evidence="1">
    <location>
        <begin position="116"/>
        <end position="137"/>
    </location>
</feature>
<accession>A0A3N1P250</accession>
<reference evidence="2 3" key="1">
    <citation type="submission" date="2018-11" db="EMBL/GenBank/DDBJ databases">
        <title>Genomic Encyclopedia of Type Strains, Phase IV (KMG-IV): sequencing the most valuable type-strain genomes for metagenomic binning, comparative biology and taxonomic classification.</title>
        <authorList>
            <person name="Goeker M."/>
        </authorList>
    </citation>
    <scope>NUCLEOTIDE SEQUENCE [LARGE SCALE GENOMIC DNA]</scope>
    <source>
        <strain evidence="2 3">DSM 21945</strain>
    </source>
</reference>
<sequence>MSIENNNKPLWFTVFAWVMVMWNLLGVATFALHALSKPELGRLPPEHQALYASEPWWSVLAFGVAVVAGLAGACALMLGRRQAFGCYLVSLAGVLVQQFYSFGVADSLKVLGTGSLAMPLFVLVLTLAQLLVAKLAGKRGWVG</sequence>
<organism evidence="2 3">
    <name type="scientific">Gallaecimonas pentaromativorans</name>
    <dbReference type="NCBI Taxonomy" id="584787"/>
    <lineage>
        <taxon>Bacteria</taxon>
        <taxon>Pseudomonadati</taxon>
        <taxon>Pseudomonadota</taxon>
        <taxon>Gammaproteobacteria</taxon>
        <taxon>Enterobacterales</taxon>
        <taxon>Gallaecimonadaceae</taxon>
        <taxon>Gallaecimonas</taxon>
    </lineage>
</organism>
<feature type="transmembrane region" description="Helical" evidence="1">
    <location>
        <begin position="56"/>
        <end position="78"/>
    </location>
</feature>
<proteinExistence type="predicted"/>
<dbReference type="Proteomes" id="UP000268033">
    <property type="component" value="Unassembled WGS sequence"/>
</dbReference>
<keyword evidence="1" id="KW-0472">Membrane</keyword>
<dbReference type="STRING" id="584787.GCA_001247655_02265"/>
<comment type="caution">
    <text evidence="2">The sequence shown here is derived from an EMBL/GenBank/DDBJ whole genome shotgun (WGS) entry which is preliminary data.</text>
</comment>
<keyword evidence="3" id="KW-1185">Reference proteome</keyword>
<dbReference type="AlphaFoldDB" id="A0A3N1P250"/>
<gene>
    <name evidence="2" type="ORF">EDC28_110127</name>
</gene>
<name>A0A3N1P250_9GAMM</name>
<keyword evidence="1" id="KW-1133">Transmembrane helix</keyword>
<feature type="transmembrane region" description="Helical" evidence="1">
    <location>
        <begin position="12"/>
        <end position="36"/>
    </location>
</feature>
<keyword evidence="1" id="KW-0812">Transmembrane</keyword>
<evidence type="ECO:0008006" key="4">
    <source>
        <dbReference type="Google" id="ProtNLM"/>
    </source>
</evidence>
<dbReference type="EMBL" id="RJUL01000010">
    <property type="protein sequence ID" value="ROQ22483.1"/>
    <property type="molecule type" value="Genomic_DNA"/>
</dbReference>
<feature type="transmembrane region" description="Helical" evidence="1">
    <location>
        <begin position="85"/>
        <end position="104"/>
    </location>
</feature>
<evidence type="ECO:0000313" key="3">
    <source>
        <dbReference type="Proteomes" id="UP000268033"/>
    </source>
</evidence>